<dbReference type="InterPro" id="IPR050190">
    <property type="entry name" value="UPF0213_domain"/>
</dbReference>
<dbReference type="Gene3D" id="3.40.1440.10">
    <property type="entry name" value="GIY-YIG endonuclease"/>
    <property type="match status" value="1"/>
</dbReference>
<dbReference type="Pfam" id="PF01541">
    <property type="entry name" value="GIY-YIG"/>
    <property type="match status" value="1"/>
</dbReference>
<proteinExistence type="inferred from homology"/>
<dbReference type="PANTHER" id="PTHR34477">
    <property type="entry name" value="UPF0213 PROTEIN YHBQ"/>
    <property type="match status" value="1"/>
</dbReference>
<evidence type="ECO:0000259" key="2">
    <source>
        <dbReference type="PROSITE" id="PS50164"/>
    </source>
</evidence>
<gene>
    <name evidence="3" type="ORF">A2478_03690</name>
</gene>
<feature type="domain" description="GIY-YIG" evidence="2">
    <location>
        <begin position="1"/>
        <end position="78"/>
    </location>
</feature>
<dbReference type="InterPro" id="IPR000305">
    <property type="entry name" value="GIY-YIG_endonuc"/>
</dbReference>
<dbReference type="CDD" id="cd10448">
    <property type="entry name" value="GIY-YIG_unchar_3"/>
    <property type="match status" value="1"/>
</dbReference>
<comment type="similarity">
    <text evidence="1">Belongs to the UPF0213 family.</text>
</comment>
<dbReference type="SUPFAM" id="SSF82771">
    <property type="entry name" value="GIY-YIG endonuclease"/>
    <property type="match status" value="1"/>
</dbReference>
<dbReference type="SMART" id="SM00465">
    <property type="entry name" value="GIYc"/>
    <property type="match status" value="1"/>
</dbReference>
<keyword evidence="3" id="KW-0378">Hydrolase</keyword>
<protein>
    <submittedName>
        <fullName evidence="3">Endonuclease</fullName>
    </submittedName>
</protein>
<evidence type="ECO:0000313" key="3">
    <source>
        <dbReference type="EMBL" id="OGF32395.1"/>
    </source>
</evidence>
<dbReference type="AlphaFoldDB" id="A0A1F5T099"/>
<organism evidence="3 4">
    <name type="scientific">Candidatus Falkowbacteria bacterium RIFOXYC2_FULL_36_12</name>
    <dbReference type="NCBI Taxonomy" id="1798002"/>
    <lineage>
        <taxon>Bacteria</taxon>
        <taxon>Candidatus Falkowiibacteriota</taxon>
    </lineage>
</organism>
<name>A0A1F5T099_9BACT</name>
<dbReference type="InterPro" id="IPR035901">
    <property type="entry name" value="GIY-YIG_endonuc_sf"/>
</dbReference>
<keyword evidence="3" id="KW-0255">Endonuclease</keyword>
<dbReference type="STRING" id="1798002.A2478_03690"/>
<sequence length="98" mass="11723">MSGFVYIMSNSFNTVFYCGSTYDLYNRVLQHKEKFFPNSFSARYNLFKLVYFESFEDRSDALNRERQIKAGSRRNKIRLIESINPEYKDLFPEFVGET</sequence>
<dbReference type="PANTHER" id="PTHR34477:SF5">
    <property type="entry name" value="BSL5627 PROTEIN"/>
    <property type="match status" value="1"/>
</dbReference>
<reference evidence="3 4" key="1">
    <citation type="journal article" date="2016" name="Nat. Commun.">
        <title>Thousands of microbial genomes shed light on interconnected biogeochemical processes in an aquifer system.</title>
        <authorList>
            <person name="Anantharaman K."/>
            <person name="Brown C.T."/>
            <person name="Hug L.A."/>
            <person name="Sharon I."/>
            <person name="Castelle C.J."/>
            <person name="Probst A.J."/>
            <person name="Thomas B.C."/>
            <person name="Singh A."/>
            <person name="Wilkins M.J."/>
            <person name="Karaoz U."/>
            <person name="Brodie E.L."/>
            <person name="Williams K.H."/>
            <person name="Hubbard S.S."/>
            <person name="Banfield J.F."/>
        </authorList>
    </citation>
    <scope>NUCLEOTIDE SEQUENCE [LARGE SCALE GENOMIC DNA]</scope>
</reference>
<dbReference type="Proteomes" id="UP000179001">
    <property type="component" value="Unassembled WGS sequence"/>
</dbReference>
<dbReference type="EMBL" id="MFGJ01000006">
    <property type="protein sequence ID" value="OGF32395.1"/>
    <property type="molecule type" value="Genomic_DNA"/>
</dbReference>
<keyword evidence="3" id="KW-0540">Nuclease</keyword>
<accession>A0A1F5T099</accession>
<evidence type="ECO:0000256" key="1">
    <source>
        <dbReference type="ARBA" id="ARBA00007435"/>
    </source>
</evidence>
<evidence type="ECO:0000313" key="4">
    <source>
        <dbReference type="Proteomes" id="UP000179001"/>
    </source>
</evidence>
<dbReference type="GO" id="GO:0004519">
    <property type="term" value="F:endonuclease activity"/>
    <property type="evidence" value="ECO:0007669"/>
    <property type="project" value="UniProtKB-KW"/>
</dbReference>
<dbReference type="PROSITE" id="PS50164">
    <property type="entry name" value="GIY_YIG"/>
    <property type="match status" value="1"/>
</dbReference>
<comment type="caution">
    <text evidence="3">The sequence shown here is derived from an EMBL/GenBank/DDBJ whole genome shotgun (WGS) entry which is preliminary data.</text>
</comment>